<gene>
    <name evidence="2" type="ORF">BC938DRAFT_473732</name>
</gene>
<proteinExistence type="predicted"/>
<sequence>MIVFCSRYTDLHNFSVSNELTGHGISKTFHALPLIYHHGMPKIPANCPPLIADVLKKRRGRHDATRYDLHHRARPLPGHSDGHGVAGPVDDCHGRRREERPVRAY</sequence>
<evidence type="ECO:0000313" key="3">
    <source>
        <dbReference type="Proteomes" id="UP000274822"/>
    </source>
</evidence>
<feature type="compositionally biased region" description="Basic and acidic residues" evidence="1">
    <location>
        <begin position="90"/>
        <end position="105"/>
    </location>
</feature>
<dbReference type="AlphaFoldDB" id="A0A433Q3G0"/>
<feature type="region of interest" description="Disordered" evidence="1">
    <location>
        <begin position="65"/>
        <end position="105"/>
    </location>
</feature>
<protein>
    <submittedName>
        <fullName evidence="2">Uncharacterized protein</fullName>
    </submittedName>
</protein>
<dbReference type="Proteomes" id="UP000274822">
    <property type="component" value="Unassembled WGS sequence"/>
</dbReference>
<reference evidence="2 3" key="1">
    <citation type="journal article" date="2018" name="New Phytol.">
        <title>Phylogenomics of Endogonaceae and evolution of mycorrhizas within Mucoromycota.</title>
        <authorList>
            <person name="Chang Y."/>
            <person name="Desiro A."/>
            <person name="Na H."/>
            <person name="Sandor L."/>
            <person name="Lipzen A."/>
            <person name="Clum A."/>
            <person name="Barry K."/>
            <person name="Grigoriev I.V."/>
            <person name="Martin F.M."/>
            <person name="Stajich J.E."/>
            <person name="Smith M.E."/>
            <person name="Bonito G."/>
            <person name="Spatafora J.W."/>
        </authorList>
    </citation>
    <scope>NUCLEOTIDE SEQUENCE [LARGE SCALE GENOMIC DNA]</scope>
    <source>
        <strain evidence="2 3">AD002</strain>
    </source>
</reference>
<comment type="caution">
    <text evidence="2">The sequence shown here is derived from an EMBL/GenBank/DDBJ whole genome shotgun (WGS) entry which is preliminary data.</text>
</comment>
<organism evidence="2 3">
    <name type="scientific">Jimgerdemannia flammicorona</name>
    <dbReference type="NCBI Taxonomy" id="994334"/>
    <lineage>
        <taxon>Eukaryota</taxon>
        <taxon>Fungi</taxon>
        <taxon>Fungi incertae sedis</taxon>
        <taxon>Mucoromycota</taxon>
        <taxon>Mucoromycotina</taxon>
        <taxon>Endogonomycetes</taxon>
        <taxon>Endogonales</taxon>
        <taxon>Endogonaceae</taxon>
        <taxon>Jimgerdemannia</taxon>
    </lineage>
</organism>
<evidence type="ECO:0000256" key="1">
    <source>
        <dbReference type="SAM" id="MobiDB-lite"/>
    </source>
</evidence>
<name>A0A433Q3G0_9FUNG</name>
<dbReference type="EMBL" id="RBNJ01016306">
    <property type="protein sequence ID" value="RUS24349.1"/>
    <property type="molecule type" value="Genomic_DNA"/>
</dbReference>
<feature type="non-terminal residue" evidence="2">
    <location>
        <position position="105"/>
    </location>
</feature>
<evidence type="ECO:0000313" key="2">
    <source>
        <dbReference type="EMBL" id="RUS24349.1"/>
    </source>
</evidence>
<keyword evidence="3" id="KW-1185">Reference proteome</keyword>
<accession>A0A433Q3G0</accession>